<proteinExistence type="predicted"/>
<gene>
    <name evidence="1" type="ORF">J1N35_028375</name>
</gene>
<evidence type="ECO:0000313" key="1">
    <source>
        <dbReference type="EMBL" id="KAH1063388.1"/>
    </source>
</evidence>
<dbReference type="Proteomes" id="UP000828251">
    <property type="component" value="Unassembled WGS sequence"/>
</dbReference>
<reference evidence="1 2" key="1">
    <citation type="journal article" date="2021" name="Plant Biotechnol. J.">
        <title>Multi-omics assisted identification of the key and species-specific regulatory components of drought-tolerant mechanisms in Gossypium stocksii.</title>
        <authorList>
            <person name="Yu D."/>
            <person name="Ke L."/>
            <person name="Zhang D."/>
            <person name="Wu Y."/>
            <person name="Sun Y."/>
            <person name="Mei J."/>
            <person name="Sun J."/>
            <person name="Sun Y."/>
        </authorList>
    </citation>
    <scope>NUCLEOTIDE SEQUENCE [LARGE SCALE GENOMIC DNA]</scope>
    <source>
        <strain evidence="2">cv. E1</strain>
        <tissue evidence="1">Leaf</tissue>
    </source>
</reference>
<comment type="caution">
    <text evidence="1">The sequence shown here is derived from an EMBL/GenBank/DDBJ whole genome shotgun (WGS) entry which is preliminary data.</text>
</comment>
<accession>A0A9D3UW44</accession>
<evidence type="ECO:0000313" key="2">
    <source>
        <dbReference type="Proteomes" id="UP000828251"/>
    </source>
</evidence>
<protein>
    <submittedName>
        <fullName evidence="1">Uncharacterized protein</fullName>
    </submittedName>
</protein>
<dbReference type="AlphaFoldDB" id="A0A9D3UW44"/>
<keyword evidence="2" id="KW-1185">Reference proteome</keyword>
<sequence>MEVGDDLFPVRVRERGLTELKDDRLIFKDRWKKFEDDSLSKSGSVARTKPKIPLDEREIVKS</sequence>
<organism evidence="1 2">
    <name type="scientific">Gossypium stocksii</name>
    <dbReference type="NCBI Taxonomy" id="47602"/>
    <lineage>
        <taxon>Eukaryota</taxon>
        <taxon>Viridiplantae</taxon>
        <taxon>Streptophyta</taxon>
        <taxon>Embryophyta</taxon>
        <taxon>Tracheophyta</taxon>
        <taxon>Spermatophyta</taxon>
        <taxon>Magnoliopsida</taxon>
        <taxon>eudicotyledons</taxon>
        <taxon>Gunneridae</taxon>
        <taxon>Pentapetalae</taxon>
        <taxon>rosids</taxon>
        <taxon>malvids</taxon>
        <taxon>Malvales</taxon>
        <taxon>Malvaceae</taxon>
        <taxon>Malvoideae</taxon>
        <taxon>Gossypium</taxon>
    </lineage>
</organism>
<dbReference type="EMBL" id="JAIQCV010000009">
    <property type="protein sequence ID" value="KAH1063388.1"/>
    <property type="molecule type" value="Genomic_DNA"/>
</dbReference>
<dbReference type="OrthoDB" id="10487606at2759"/>
<name>A0A9D3UW44_9ROSI</name>